<evidence type="ECO:0000313" key="3">
    <source>
        <dbReference type="Proteomes" id="UP000199352"/>
    </source>
</evidence>
<reference evidence="3" key="1">
    <citation type="submission" date="2016-10" db="EMBL/GenBank/DDBJ databases">
        <authorList>
            <person name="Varghese N."/>
            <person name="Submissions S."/>
        </authorList>
    </citation>
    <scope>NUCLEOTIDE SEQUENCE [LARGE SCALE GENOMIC DNA]</scope>
    <source>
        <strain evidence="3">CGMCC 4.3525</strain>
    </source>
</reference>
<protein>
    <submittedName>
        <fullName evidence="2">Uncharacterized protein</fullName>
    </submittedName>
</protein>
<proteinExistence type="predicted"/>
<dbReference type="Proteomes" id="UP000199352">
    <property type="component" value="Unassembled WGS sequence"/>
</dbReference>
<feature type="region of interest" description="Disordered" evidence="1">
    <location>
        <begin position="168"/>
        <end position="246"/>
    </location>
</feature>
<sequence>MTAMARSSRADRAAARQCRAGDPAVREDHVRGAAGSSDHSRHRTRDTGARGACRRGGARAAAEVVHPAAGPPDPRPDPDDEEIARLPVWDLTQPTADPAGGPVLVEPGTKATAALLHRATVSASTPSGGSRQAGMVQAIMGDPHRSRSVITPGPGAGAGARWRVRRCPRRHRRTRRAEAATSRSSPVGTGATSRAGPGLPVPARAAATTWSPTPRTAGRCPLRTPHQVITPRGAPGTITGSRGDHR</sequence>
<feature type="region of interest" description="Disordered" evidence="1">
    <location>
        <begin position="1"/>
        <end position="83"/>
    </location>
</feature>
<organism evidence="2 3">
    <name type="scientific">Lentzea xinjiangensis</name>
    <dbReference type="NCBI Taxonomy" id="402600"/>
    <lineage>
        <taxon>Bacteria</taxon>
        <taxon>Bacillati</taxon>
        <taxon>Actinomycetota</taxon>
        <taxon>Actinomycetes</taxon>
        <taxon>Pseudonocardiales</taxon>
        <taxon>Pseudonocardiaceae</taxon>
        <taxon>Lentzea</taxon>
    </lineage>
</organism>
<evidence type="ECO:0000256" key="1">
    <source>
        <dbReference type="SAM" id="MobiDB-lite"/>
    </source>
</evidence>
<accession>A0A1H9L400</accession>
<keyword evidence="3" id="KW-1185">Reference proteome</keyword>
<dbReference type="STRING" id="402600.SAMN05216188_107243"/>
<gene>
    <name evidence="2" type="ORF">SAMN05216188_107243</name>
</gene>
<name>A0A1H9L400_9PSEU</name>
<dbReference type="AlphaFoldDB" id="A0A1H9L400"/>
<feature type="compositionally biased region" description="Low complexity" evidence="1">
    <location>
        <begin position="58"/>
        <end position="68"/>
    </location>
</feature>
<evidence type="ECO:0000313" key="2">
    <source>
        <dbReference type="EMBL" id="SER06100.1"/>
    </source>
</evidence>
<dbReference type="EMBL" id="FOFR01000007">
    <property type="protein sequence ID" value="SER06100.1"/>
    <property type="molecule type" value="Genomic_DNA"/>
</dbReference>